<comment type="similarity">
    <text evidence="2">Belongs to the CN hydrolase family. Apolipoprotein N-acyltransferase subfamily.</text>
</comment>
<dbReference type="InterPro" id="IPR045378">
    <property type="entry name" value="LNT_N"/>
</dbReference>
<dbReference type="InterPro" id="IPR036526">
    <property type="entry name" value="C-N_Hydrolase_sf"/>
</dbReference>
<evidence type="ECO:0000256" key="6">
    <source>
        <dbReference type="ARBA" id="ARBA00022989"/>
    </source>
</evidence>
<dbReference type="Pfam" id="PF00795">
    <property type="entry name" value="CN_hydrolase"/>
    <property type="match status" value="1"/>
</dbReference>
<dbReference type="EMBL" id="BAABRI010000007">
    <property type="protein sequence ID" value="GAA5482302.1"/>
    <property type="molecule type" value="Genomic_DNA"/>
</dbReference>
<feature type="domain" description="CN hydrolase" evidence="10">
    <location>
        <begin position="176"/>
        <end position="406"/>
    </location>
</feature>
<protein>
    <submittedName>
        <fullName evidence="11">Apolipoprotein N-acyltransferase</fullName>
    </submittedName>
</protein>
<evidence type="ECO:0000313" key="12">
    <source>
        <dbReference type="Proteomes" id="UP001476282"/>
    </source>
</evidence>
<evidence type="ECO:0000256" key="1">
    <source>
        <dbReference type="ARBA" id="ARBA00004651"/>
    </source>
</evidence>
<evidence type="ECO:0000256" key="8">
    <source>
        <dbReference type="ARBA" id="ARBA00023315"/>
    </source>
</evidence>
<comment type="caution">
    <text evidence="11">The sequence shown here is derived from an EMBL/GenBank/DDBJ whole genome shotgun (WGS) entry which is preliminary data.</text>
</comment>
<organism evidence="11 12">
    <name type="scientific">Haloferula sargassicola</name>
    <dbReference type="NCBI Taxonomy" id="490096"/>
    <lineage>
        <taxon>Bacteria</taxon>
        <taxon>Pseudomonadati</taxon>
        <taxon>Verrucomicrobiota</taxon>
        <taxon>Verrucomicrobiia</taxon>
        <taxon>Verrucomicrobiales</taxon>
        <taxon>Verrucomicrobiaceae</taxon>
        <taxon>Haloferula</taxon>
    </lineage>
</organism>
<gene>
    <name evidence="11" type="primary">lnt_2</name>
    <name evidence="11" type="ORF">Hsar01_01520</name>
</gene>
<evidence type="ECO:0000313" key="11">
    <source>
        <dbReference type="EMBL" id="GAA5482302.1"/>
    </source>
</evidence>
<evidence type="ECO:0000256" key="2">
    <source>
        <dbReference type="ARBA" id="ARBA00010065"/>
    </source>
</evidence>
<dbReference type="InterPro" id="IPR004563">
    <property type="entry name" value="Apolipo_AcylTrfase"/>
</dbReference>
<accession>A0ABP9UNP8</accession>
<feature type="transmembrane region" description="Helical" evidence="9">
    <location>
        <begin position="418"/>
        <end position="438"/>
    </location>
</feature>
<name>A0ABP9UNP8_9BACT</name>
<dbReference type="Pfam" id="PF20154">
    <property type="entry name" value="LNT_N"/>
    <property type="match status" value="1"/>
</dbReference>
<keyword evidence="7 9" id="KW-0472">Membrane</keyword>
<evidence type="ECO:0000259" key="10">
    <source>
        <dbReference type="PROSITE" id="PS50263"/>
    </source>
</evidence>
<evidence type="ECO:0000256" key="7">
    <source>
        <dbReference type="ARBA" id="ARBA00023136"/>
    </source>
</evidence>
<feature type="transmembrane region" description="Helical" evidence="9">
    <location>
        <begin position="41"/>
        <end position="59"/>
    </location>
</feature>
<evidence type="ECO:0000256" key="5">
    <source>
        <dbReference type="ARBA" id="ARBA00022692"/>
    </source>
</evidence>
<reference evidence="11 12" key="1">
    <citation type="submission" date="2024-02" db="EMBL/GenBank/DDBJ databases">
        <title>Haloferula sargassicola NBRC 104335.</title>
        <authorList>
            <person name="Ichikawa N."/>
            <person name="Katano-Makiyama Y."/>
            <person name="Hidaka K."/>
        </authorList>
    </citation>
    <scope>NUCLEOTIDE SEQUENCE [LARGE SCALE GENOMIC DNA]</scope>
    <source>
        <strain evidence="11 12">NBRC 104335</strain>
    </source>
</reference>
<keyword evidence="12" id="KW-1185">Reference proteome</keyword>
<feature type="transmembrane region" description="Helical" evidence="9">
    <location>
        <begin position="145"/>
        <end position="164"/>
    </location>
</feature>
<keyword evidence="6 9" id="KW-1133">Transmembrane helix</keyword>
<dbReference type="InterPro" id="IPR003010">
    <property type="entry name" value="C-N_Hydrolase"/>
</dbReference>
<comment type="subcellular location">
    <subcellularLocation>
        <location evidence="1">Cell membrane</location>
        <topology evidence="1">Multi-pass membrane protein</topology>
    </subcellularLocation>
</comment>
<dbReference type="PROSITE" id="PS50263">
    <property type="entry name" value="CN_HYDROLASE"/>
    <property type="match status" value="1"/>
</dbReference>
<dbReference type="Gene3D" id="3.60.110.10">
    <property type="entry name" value="Carbon-nitrogen hydrolase"/>
    <property type="match status" value="1"/>
</dbReference>
<keyword evidence="5 9" id="KW-0812">Transmembrane</keyword>
<dbReference type="SUPFAM" id="SSF56317">
    <property type="entry name" value="Carbon-nitrogen hydrolase"/>
    <property type="match status" value="1"/>
</dbReference>
<feature type="transmembrane region" description="Helical" evidence="9">
    <location>
        <begin position="66"/>
        <end position="91"/>
    </location>
</feature>
<evidence type="ECO:0000256" key="9">
    <source>
        <dbReference type="SAM" id="Phobius"/>
    </source>
</evidence>
<keyword evidence="4" id="KW-0808">Transferase</keyword>
<proteinExistence type="inferred from homology"/>
<dbReference type="RefSeq" id="WP_353566447.1">
    <property type="nucleotide sequence ID" value="NZ_BAABRI010000007.1"/>
</dbReference>
<dbReference type="Proteomes" id="UP001476282">
    <property type="component" value="Unassembled WGS sequence"/>
</dbReference>
<keyword evidence="8" id="KW-0012">Acyltransferase</keyword>
<evidence type="ECO:0000256" key="4">
    <source>
        <dbReference type="ARBA" id="ARBA00022679"/>
    </source>
</evidence>
<evidence type="ECO:0000256" key="3">
    <source>
        <dbReference type="ARBA" id="ARBA00022475"/>
    </source>
</evidence>
<sequence length="447" mass="48440">MIRLLLTLLAAGLGVLSFPPVHWHPLALVAPLPFLFAIRDAKSGAALGLGLVYGLALYIGTLNWLLAVFGSFALLLHFILALFPALFAGIWSGLRPHLPDRWWAPLAAAVLWTGIEHFRSEWFALRFAWITPGTGLPPGFLTPWIGVYGITLLIIAGCACIAFGPRFRLAGTLILLHTCLAAYLPKPPTPPGTLTVAAVQSEEMWAPSLLSQSEDLPHVDAIVWPEYGTDADLRLDTKLSERLQQLMTAKSSEIMVIGGRAELDGQRWQNTAFTLGREGVLGTHVKNRPVHFFDDGEPGTEAPAIPTPLGRIGTPICFDNDYAAVARRAVANGAEFLLIPSMDAEHWTARQHLQHAELFRHRAAENGRWLVVAASSGLTQAVDPRGRRTASLPLFKPGTLVTRISPISTLTPYQRGGWLIGPICTVAAMGMMIAAVGLPRLRGKTGP</sequence>
<dbReference type="PANTHER" id="PTHR38686">
    <property type="entry name" value="APOLIPOPROTEIN N-ACYLTRANSFERASE"/>
    <property type="match status" value="1"/>
</dbReference>
<keyword evidence="3" id="KW-1003">Cell membrane</keyword>
<dbReference type="PANTHER" id="PTHR38686:SF1">
    <property type="entry name" value="APOLIPOPROTEIN N-ACYLTRANSFERASE"/>
    <property type="match status" value="1"/>
</dbReference>